<organism evidence="2 3">
    <name type="scientific">Heterorhabditis bacteriophora</name>
    <name type="common">Entomopathogenic nematode worm</name>
    <dbReference type="NCBI Taxonomy" id="37862"/>
    <lineage>
        <taxon>Eukaryota</taxon>
        <taxon>Metazoa</taxon>
        <taxon>Ecdysozoa</taxon>
        <taxon>Nematoda</taxon>
        <taxon>Chromadorea</taxon>
        <taxon>Rhabditida</taxon>
        <taxon>Rhabditina</taxon>
        <taxon>Rhabditomorpha</taxon>
        <taxon>Strongyloidea</taxon>
        <taxon>Heterorhabditidae</taxon>
        <taxon>Heterorhabditis</taxon>
    </lineage>
</organism>
<evidence type="ECO:0000313" key="3">
    <source>
        <dbReference type="WBParaSite" id="Hba_04284"/>
    </source>
</evidence>
<dbReference type="GO" id="GO:0015074">
    <property type="term" value="P:DNA integration"/>
    <property type="evidence" value="ECO:0007669"/>
    <property type="project" value="TreeGrafter"/>
</dbReference>
<dbReference type="WBParaSite" id="Hba_04284">
    <property type="protein sequence ID" value="Hba_04284"/>
    <property type="gene ID" value="Hba_04284"/>
</dbReference>
<dbReference type="GO" id="GO:0000793">
    <property type="term" value="C:condensed chromosome"/>
    <property type="evidence" value="ECO:0007669"/>
    <property type="project" value="TreeGrafter"/>
</dbReference>
<dbReference type="PANTHER" id="PTHR46060:SF2">
    <property type="entry name" value="HISTONE-LYSINE N-METHYLTRANSFERASE SETMAR"/>
    <property type="match status" value="1"/>
</dbReference>
<dbReference type="Gene3D" id="1.10.10.1450">
    <property type="match status" value="1"/>
</dbReference>
<dbReference type="GO" id="GO:0003697">
    <property type="term" value="F:single-stranded DNA binding"/>
    <property type="evidence" value="ECO:0007669"/>
    <property type="project" value="TreeGrafter"/>
</dbReference>
<dbReference type="GO" id="GO:0042800">
    <property type="term" value="F:histone H3K4 methyltransferase activity"/>
    <property type="evidence" value="ECO:0007669"/>
    <property type="project" value="TreeGrafter"/>
</dbReference>
<name>A0A1I7WH11_HETBA</name>
<proteinExistence type="predicted"/>
<dbReference type="Pfam" id="PF17906">
    <property type="entry name" value="HTH_48"/>
    <property type="match status" value="1"/>
</dbReference>
<dbReference type="GO" id="GO:0044774">
    <property type="term" value="P:mitotic DNA integrity checkpoint signaling"/>
    <property type="evidence" value="ECO:0007669"/>
    <property type="project" value="TreeGrafter"/>
</dbReference>
<dbReference type="GO" id="GO:0003690">
    <property type="term" value="F:double-stranded DNA binding"/>
    <property type="evidence" value="ECO:0007669"/>
    <property type="project" value="TreeGrafter"/>
</dbReference>
<dbReference type="InterPro" id="IPR052709">
    <property type="entry name" value="Transposase-MT_Hybrid"/>
</dbReference>
<dbReference type="GO" id="GO:0031297">
    <property type="term" value="P:replication fork processing"/>
    <property type="evidence" value="ECO:0007669"/>
    <property type="project" value="TreeGrafter"/>
</dbReference>
<dbReference type="Proteomes" id="UP000095283">
    <property type="component" value="Unplaced"/>
</dbReference>
<dbReference type="GO" id="GO:0000729">
    <property type="term" value="P:DNA double-strand break processing"/>
    <property type="evidence" value="ECO:0007669"/>
    <property type="project" value="TreeGrafter"/>
</dbReference>
<protein>
    <submittedName>
        <fullName evidence="3">HTH_48 domain-containing protein</fullName>
    </submittedName>
</protein>
<evidence type="ECO:0000259" key="1">
    <source>
        <dbReference type="Pfam" id="PF17906"/>
    </source>
</evidence>
<reference evidence="3" key="1">
    <citation type="submission" date="2016-11" db="UniProtKB">
        <authorList>
            <consortium name="WormBaseParasite"/>
        </authorList>
    </citation>
    <scope>IDENTIFICATION</scope>
</reference>
<accession>A0A1I7WH11</accession>
<dbReference type="GO" id="GO:0000014">
    <property type="term" value="F:single-stranded DNA endodeoxyribonuclease activity"/>
    <property type="evidence" value="ECO:0007669"/>
    <property type="project" value="TreeGrafter"/>
</dbReference>
<feature type="domain" description="Mos1 transposase HTH" evidence="1">
    <location>
        <begin position="1"/>
        <end position="47"/>
    </location>
</feature>
<dbReference type="InterPro" id="IPR041426">
    <property type="entry name" value="Mos1_HTH"/>
</dbReference>
<evidence type="ECO:0000313" key="2">
    <source>
        <dbReference type="Proteomes" id="UP000095283"/>
    </source>
</evidence>
<dbReference type="GO" id="GO:0044547">
    <property type="term" value="F:DNA topoisomerase binding"/>
    <property type="evidence" value="ECO:0007669"/>
    <property type="project" value="TreeGrafter"/>
</dbReference>
<dbReference type="GO" id="GO:0006303">
    <property type="term" value="P:double-strand break repair via nonhomologous end joining"/>
    <property type="evidence" value="ECO:0007669"/>
    <property type="project" value="TreeGrafter"/>
</dbReference>
<dbReference type="PANTHER" id="PTHR46060">
    <property type="entry name" value="MARINER MOS1 TRANSPOSASE-LIKE PROTEIN"/>
    <property type="match status" value="1"/>
</dbReference>
<dbReference type="GO" id="GO:0046975">
    <property type="term" value="F:histone H3K36 methyltransferase activity"/>
    <property type="evidence" value="ECO:0007669"/>
    <property type="project" value="TreeGrafter"/>
</dbReference>
<keyword evidence="2" id="KW-1185">Reference proteome</keyword>
<dbReference type="GO" id="GO:0035861">
    <property type="term" value="C:site of double-strand break"/>
    <property type="evidence" value="ECO:0007669"/>
    <property type="project" value="TreeGrafter"/>
</dbReference>
<dbReference type="AlphaFoldDB" id="A0A1I7WH11"/>
<sequence length="263" mass="30373">MHIRHCILCEFQQGKNAVETCKSICSVLGEAVLSHGTSRYWFRRFRAADFDVSDRQRSGTPRTPKADALKALLDENTRLHKMSKIEKLGKCVPHELSEDSIGSRLNSCISLLARQRKENFLWEIVTDYRLIKHLKSVFSLTLYVGEQYSCNYLYTSHFRYYKHKYFIKQQIPKLSDVRDGSAVEPYVEQRMFNKVAHKSQNSHICNFFKYDVWTNEVVFSAGLAFVLNITNRAVPITTQNVPLVNFVFSRSAGSIVTLITTEQ</sequence>
<dbReference type="GO" id="GO:0005634">
    <property type="term" value="C:nucleus"/>
    <property type="evidence" value="ECO:0007669"/>
    <property type="project" value="TreeGrafter"/>
</dbReference>